<dbReference type="RefSeq" id="WP_190075393.1">
    <property type="nucleotide sequence ID" value="NZ_BNBM01000024.1"/>
</dbReference>
<evidence type="ECO:0000256" key="1">
    <source>
        <dbReference type="SAM" id="Phobius"/>
    </source>
</evidence>
<organism evidence="2 3">
    <name type="scientific">Streptomyces lanatus</name>
    <dbReference type="NCBI Taxonomy" id="66900"/>
    <lineage>
        <taxon>Bacteria</taxon>
        <taxon>Bacillati</taxon>
        <taxon>Actinomycetota</taxon>
        <taxon>Actinomycetes</taxon>
        <taxon>Kitasatosporales</taxon>
        <taxon>Streptomycetaceae</taxon>
        <taxon>Streptomyces</taxon>
    </lineage>
</organism>
<name>A0ABV1Y4A8_9ACTN</name>
<sequence>MSTAIPALGGLNRTVLRVHRTALVFWVLAVTAAAAALIWMYVIGDEARGGIAACVSPPRDGGPSCAEIGSITADERYTDGIRVVTELIAYLMFPIAAWAGGVLVGRELESGTARLAWTQSVTPARWLATRLAVPAVLITAGISVLVALILLARGDGDPGLVGHWYQSEAFVSTGPTAVGHALAGLSLGALCGLLLGRALPAAGLSFAACLVLYNGLDRVREHLWPTATHTATDARTFQLPREALAVEWTYQGDRIVGATYHPPSHFRPIQYVETGILLALAAAATLAAFAVLRRRTP</sequence>
<dbReference type="Proteomes" id="UP001486207">
    <property type="component" value="Unassembled WGS sequence"/>
</dbReference>
<accession>A0ABV1Y4A8</accession>
<feature type="transmembrane region" description="Helical" evidence="1">
    <location>
        <begin position="170"/>
        <end position="191"/>
    </location>
</feature>
<evidence type="ECO:0000313" key="2">
    <source>
        <dbReference type="EMBL" id="MER7378689.1"/>
    </source>
</evidence>
<dbReference type="EMBL" id="JBEPFB010000025">
    <property type="protein sequence ID" value="MER7378689.1"/>
    <property type="molecule type" value="Genomic_DNA"/>
</dbReference>
<feature type="transmembrane region" description="Helical" evidence="1">
    <location>
        <begin position="198"/>
        <end position="216"/>
    </location>
</feature>
<proteinExistence type="predicted"/>
<gene>
    <name evidence="2" type="ORF">ABT384_39435</name>
</gene>
<feature type="transmembrane region" description="Helical" evidence="1">
    <location>
        <begin position="269"/>
        <end position="292"/>
    </location>
</feature>
<feature type="transmembrane region" description="Helical" evidence="1">
    <location>
        <begin position="127"/>
        <end position="150"/>
    </location>
</feature>
<protein>
    <recommendedName>
        <fullName evidence="4">ABC transporter permease</fullName>
    </recommendedName>
</protein>
<comment type="caution">
    <text evidence="2">The sequence shown here is derived from an EMBL/GenBank/DDBJ whole genome shotgun (WGS) entry which is preliminary data.</text>
</comment>
<evidence type="ECO:0008006" key="4">
    <source>
        <dbReference type="Google" id="ProtNLM"/>
    </source>
</evidence>
<keyword evidence="1" id="KW-1133">Transmembrane helix</keyword>
<reference evidence="2 3" key="1">
    <citation type="submission" date="2024-06" db="EMBL/GenBank/DDBJ databases">
        <title>The Natural Products Discovery Center: Release of the First 8490 Sequenced Strains for Exploring Actinobacteria Biosynthetic Diversity.</title>
        <authorList>
            <person name="Kalkreuter E."/>
            <person name="Kautsar S.A."/>
            <person name="Yang D."/>
            <person name="Bader C.D."/>
            <person name="Teijaro C.N."/>
            <person name="Fluegel L."/>
            <person name="Davis C.M."/>
            <person name="Simpson J.R."/>
            <person name="Lauterbach L."/>
            <person name="Steele A.D."/>
            <person name="Gui C."/>
            <person name="Meng S."/>
            <person name="Li G."/>
            <person name="Viehrig K."/>
            <person name="Ye F."/>
            <person name="Su P."/>
            <person name="Kiefer A.F."/>
            <person name="Nichols A."/>
            <person name="Cepeda A.J."/>
            <person name="Yan W."/>
            <person name="Fan B."/>
            <person name="Jiang Y."/>
            <person name="Adhikari A."/>
            <person name="Zheng C.-J."/>
            <person name="Schuster L."/>
            <person name="Cowan T.M."/>
            <person name="Smanski M.J."/>
            <person name="Chevrette M.G."/>
            <person name="De Carvalho L.P.S."/>
            <person name="Shen B."/>
        </authorList>
    </citation>
    <scope>NUCLEOTIDE SEQUENCE [LARGE SCALE GENOMIC DNA]</scope>
    <source>
        <strain evidence="2 3">NPDC000155</strain>
    </source>
</reference>
<feature type="transmembrane region" description="Helical" evidence="1">
    <location>
        <begin position="21"/>
        <end position="42"/>
    </location>
</feature>
<feature type="transmembrane region" description="Helical" evidence="1">
    <location>
        <begin position="87"/>
        <end position="106"/>
    </location>
</feature>
<keyword evidence="1" id="KW-0812">Transmembrane</keyword>
<evidence type="ECO:0000313" key="3">
    <source>
        <dbReference type="Proteomes" id="UP001486207"/>
    </source>
</evidence>
<keyword evidence="3" id="KW-1185">Reference proteome</keyword>
<keyword evidence="1" id="KW-0472">Membrane</keyword>